<sequence>MPPLRSAQPPKILMLHGYTQSGQLFHAKTRALEKHLQKAFPGSILSYPTGPLRLDPSDVPGFDSSNASDSDDVEVRGWWRRSNTANPPEYLGMENGFSEVAKTLTTEGPFDGVAGFSQGAALAAMVSSLLEGQRRKDAFQSFHSQSSLSIPFPSSFIDIQHPPLKFCIMYSGFVAPGERYRAFYDPHVSTPSCHFIGSLDSVVEESRCQALVDAFGGGAKAQVVYHPGGHFLPSSKQFLDVLASFIDNATAAATPATQRRMKGKEESAEDLDLPF</sequence>
<evidence type="ECO:0000256" key="2">
    <source>
        <dbReference type="SAM" id="MobiDB-lite"/>
    </source>
</evidence>
<dbReference type="EMBL" id="KE720925">
    <property type="protein sequence ID" value="ERF73775.1"/>
    <property type="molecule type" value="Genomic_DNA"/>
</dbReference>
<dbReference type="Pfam" id="PF03959">
    <property type="entry name" value="FSH1"/>
    <property type="match status" value="1"/>
</dbReference>
<dbReference type="GO" id="GO:0005634">
    <property type="term" value="C:nucleus"/>
    <property type="evidence" value="ECO:0007669"/>
    <property type="project" value="TreeGrafter"/>
</dbReference>
<dbReference type="PANTHER" id="PTHR48070:SF6">
    <property type="entry name" value="ESTERASE OVCA2"/>
    <property type="match status" value="1"/>
</dbReference>
<evidence type="ECO:0000259" key="3">
    <source>
        <dbReference type="Pfam" id="PF03959"/>
    </source>
</evidence>
<dbReference type="AlphaFoldDB" id="U1HT82"/>
<keyword evidence="5" id="KW-1185">Reference proteome</keyword>
<gene>
    <name evidence="4" type="ORF">EPUS_08573</name>
</gene>
<dbReference type="OrthoDB" id="2094269at2759"/>
<dbReference type="Proteomes" id="UP000019373">
    <property type="component" value="Unassembled WGS sequence"/>
</dbReference>
<evidence type="ECO:0000313" key="4">
    <source>
        <dbReference type="EMBL" id="ERF73775.1"/>
    </source>
</evidence>
<feature type="region of interest" description="Disordered" evidence="2">
    <location>
        <begin position="256"/>
        <end position="275"/>
    </location>
</feature>
<evidence type="ECO:0000256" key="1">
    <source>
        <dbReference type="ARBA" id="ARBA00022801"/>
    </source>
</evidence>
<dbReference type="eggNOG" id="KOG2551">
    <property type="taxonomic scope" value="Eukaryota"/>
</dbReference>
<dbReference type="GO" id="GO:0019748">
    <property type="term" value="P:secondary metabolic process"/>
    <property type="evidence" value="ECO:0007669"/>
    <property type="project" value="TreeGrafter"/>
</dbReference>
<keyword evidence="1" id="KW-0378">Hydrolase</keyword>
<evidence type="ECO:0000313" key="5">
    <source>
        <dbReference type="Proteomes" id="UP000019373"/>
    </source>
</evidence>
<proteinExistence type="predicted"/>
<dbReference type="InterPro" id="IPR029058">
    <property type="entry name" value="AB_hydrolase_fold"/>
</dbReference>
<dbReference type="RefSeq" id="XP_007800583.1">
    <property type="nucleotide sequence ID" value="XM_007802392.1"/>
</dbReference>
<name>U1HT82_ENDPU</name>
<reference evidence="5" key="1">
    <citation type="journal article" date="2014" name="BMC Genomics">
        <title>Genome characteristics reveal the impact of lichenization on lichen-forming fungus Endocarpon pusillum Hedwig (Verrucariales, Ascomycota).</title>
        <authorList>
            <person name="Wang Y.-Y."/>
            <person name="Liu B."/>
            <person name="Zhang X.-Y."/>
            <person name="Zhou Q.-M."/>
            <person name="Zhang T."/>
            <person name="Li H."/>
            <person name="Yu Y.-F."/>
            <person name="Zhang X.-L."/>
            <person name="Hao X.-Y."/>
            <person name="Wang M."/>
            <person name="Wang L."/>
            <person name="Wei J.-C."/>
        </authorList>
    </citation>
    <scope>NUCLEOTIDE SEQUENCE [LARGE SCALE GENOMIC DNA]</scope>
    <source>
        <strain evidence="5">Z07020 / HMAS-L-300199</strain>
    </source>
</reference>
<dbReference type="Gene3D" id="3.40.50.1820">
    <property type="entry name" value="alpha/beta hydrolase"/>
    <property type="match status" value="1"/>
</dbReference>
<dbReference type="HOGENOM" id="CLU_051938_2_0_1"/>
<feature type="domain" description="Serine hydrolase" evidence="3">
    <location>
        <begin position="8"/>
        <end position="240"/>
    </location>
</feature>
<dbReference type="InterPro" id="IPR050593">
    <property type="entry name" value="LovG"/>
</dbReference>
<dbReference type="OMA" id="EEPRGWW"/>
<dbReference type="GeneID" id="19243421"/>
<dbReference type="GO" id="GO:0016787">
    <property type="term" value="F:hydrolase activity"/>
    <property type="evidence" value="ECO:0007669"/>
    <property type="project" value="UniProtKB-KW"/>
</dbReference>
<dbReference type="InterPro" id="IPR005645">
    <property type="entry name" value="FSH-like_dom"/>
</dbReference>
<dbReference type="SUPFAM" id="SSF53474">
    <property type="entry name" value="alpha/beta-Hydrolases"/>
    <property type="match status" value="1"/>
</dbReference>
<protein>
    <recommendedName>
        <fullName evidence="3">Serine hydrolase domain-containing protein</fullName>
    </recommendedName>
</protein>
<dbReference type="PANTHER" id="PTHR48070">
    <property type="entry name" value="ESTERASE OVCA2"/>
    <property type="match status" value="1"/>
</dbReference>
<dbReference type="GO" id="GO:0005737">
    <property type="term" value="C:cytoplasm"/>
    <property type="evidence" value="ECO:0007669"/>
    <property type="project" value="TreeGrafter"/>
</dbReference>
<organism evidence="4 5">
    <name type="scientific">Endocarpon pusillum (strain Z07020 / HMAS-L-300199)</name>
    <name type="common">Lichen-forming fungus</name>
    <dbReference type="NCBI Taxonomy" id="1263415"/>
    <lineage>
        <taxon>Eukaryota</taxon>
        <taxon>Fungi</taxon>
        <taxon>Dikarya</taxon>
        <taxon>Ascomycota</taxon>
        <taxon>Pezizomycotina</taxon>
        <taxon>Eurotiomycetes</taxon>
        <taxon>Chaetothyriomycetidae</taxon>
        <taxon>Verrucariales</taxon>
        <taxon>Verrucariaceae</taxon>
        <taxon>Endocarpon</taxon>
    </lineage>
</organism>
<accession>U1HT82</accession>